<evidence type="ECO:0000256" key="3">
    <source>
        <dbReference type="ARBA" id="ARBA00006702"/>
    </source>
</evidence>
<comment type="catalytic activity">
    <reaction evidence="10">
        <text>O-phospho-L-seryl-[protein] + H2O = L-seryl-[protein] + phosphate</text>
        <dbReference type="Rhea" id="RHEA:20629"/>
        <dbReference type="Rhea" id="RHEA-COMP:9863"/>
        <dbReference type="Rhea" id="RHEA-COMP:11604"/>
        <dbReference type="ChEBI" id="CHEBI:15377"/>
        <dbReference type="ChEBI" id="CHEBI:29999"/>
        <dbReference type="ChEBI" id="CHEBI:43474"/>
        <dbReference type="ChEBI" id="CHEBI:83421"/>
        <dbReference type="EC" id="3.1.3.16"/>
    </reaction>
</comment>
<protein>
    <recommendedName>
        <fullName evidence="4">protein-serine/threonine phosphatase</fullName>
        <ecNumber evidence="4">3.1.3.16</ecNumber>
    </recommendedName>
</protein>
<reference evidence="13" key="1">
    <citation type="submission" date="2021-03" db="EMBL/GenBank/DDBJ databases">
        <authorList>
            <person name="Li Z."/>
            <person name="Yang C."/>
        </authorList>
    </citation>
    <scope>NUCLEOTIDE SEQUENCE</scope>
    <source>
        <strain evidence="13">Dzin_1.0</strain>
        <tissue evidence="13">Leaf</tissue>
    </source>
</reference>
<proteinExistence type="inferred from homology"/>
<evidence type="ECO:0000256" key="1">
    <source>
        <dbReference type="ARBA" id="ARBA00001936"/>
    </source>
</evidence>
<gene>
    <name evidence="13" type="ORF">J5N97_021749</name>
</gene>
<dbReference type="SUPFAM" id="SSF81606">
    <property type="entry name" value="PP2C-like"/>
    <property type="match status" value="1"/>
</dbReference>
<comment type="catalytic activity">
    <reaction evidence="11">
        <text>O-phospho-L-threonyl-[protein] + H2O = L-threonyl-[protein] + phosphate</text>
        <dbReference type="Rhea" id="RHEA:47004"/>
        <dbReference type="Rhea" id="RHEA-COMP:11060"/>
        <dbReference type="Rhea" id="RHEA-COMP:11605"/>
        <dbReference type="ChEBI" id="CHEBI:15377"/>
        <dbReference type="ChEBI" id="CHEBI:30013"/>
        <dbReference type="ChEBI" id="CHEBI:43474"/>
        <dbReference type="ChEBI" id="CHEBI:61977"/>
        <dbReference type="EC" id="3.1.3.16"/>
    </reaction>
</comment>
<keyword evidence="8" id="KW-0904">Protein phosphatase</keyword>
<evidence type="ECO:0000256" key="11">
    <source>
        <dbReference type="ARBA" id="ARBA00048336"/>
    </source>
</evidence>
<evidence type="ECO:0000256" key="4">
    <source>
        <dbReference type="ARBA" id="ARBA00013081"/>
    </source>
</evidence>
<reference evidence="13" key="2">
    <citation type="journal article" date="2022" name="Hortic Res">
        <title>The genome of Dioscorea zingiberensis sheds light on the biosynthesis, origin and evolution of the medicinally important diosgenin saponins.</title>
        <authorList>
            <person name="Li Y."/>
            <person name="Tan C."/>
            <person name="Li Z."/>
            <person name="Guo J."/>
            <person name="Li S."/>
            <person name="Chen X."/>
            <person name="Wang C."/>
            <person name="Dai X."/>
            <person name="Yang H."/>
            <person name="Song W."/>
            <person name="Hou L."/>
            <person name="Xu J."/>
            <person name="Tong Z."/>
            <person name="Xu A."/>
            <person name="Yuan X."/>
            <person name="Wang W."/>
            <person name="Yang Q."/>
            <person name="Chen L."/>
            <person name="Sun Z."/>
            <person name="Wang K."/>
            <person name="Pan B."/>
            <person name="Chen J."/>
            <person name="Bao Y."/>
            <person name="Liu F."/>
            <person name="Qi X."/>
            <person name="Gang D.R."/>
            <person name="Wen J."/>
            <person name="Li J."/>
        </authorList>
    </citation>
    <scope>NUCLEOTIDE SEQUENCE</scope>
    <source>
        <strain evidence="13">Dzin_1.0</strain>
    </source>
</reference>
<dbReference type="AlphaFoldDB" id="A0A9D5C8W7"/>
<evidence type="ECO:0000256" key="8">
    <source>
        <dbReference type="ARBA" id="ARBA00022912"/>
    </source>
</evidence>
<keyword evidence="6" id="KW-0378">Hydrolase</keyword>
<comment type="cofactor">
    <cofactor evidence="2">
        <name>Mg(2+)</name>
        <dbReference type="ChEBI" id="CHEBI:18420"/>
    </cofactor>
</comment>
<evidence type="ECO:0000256" key="7">
    <source>
        <dbReference type="ARBA" id="ARBA00022842"/>
    </source>
</evidence>
<comment type="cofactor">
    <cofactor evidence="1">
        <name>Mn(2+)</name>
        <dbReference type="ChEBI" id="CHEBI:29035"/>
    </cofactor>
</comment>
<dbReference type="InterPro" id="IPR000222">
    <property type="entry name" value="PP2C_BS"/>
</dbReference>
<dbReference type="Proteomes" id="UP001085076">
    <property type="component" value="Miscellaneous, Linkage group lg06"/>
</dbReference>
<dbReference type="EMBL" id="JAGGNH010000006">
    <property type="protein sequence ID" value="KAJ0968872.1"/>
    <property type="molecule type" value="Genomic_DNA"/>
</dbReference>
<accession>A0A9D5C8W7</accession>
<dbReference type="OrthoDB" id="1724979at2759"/>
<evidence type="ECO:0000259" key="12">
    <source>
        <dbReference type="Pfam" id="PF00481"/>
    </source>
</evidence>
<sequence length="86" mass="9547">MFRSGSCSEIGPKQHMEDEHIRIDNLVDHLGAAVNFPSPGAFYGVFDGHGGNDVASFVRKNILKFIIEDTFSCFCGEGHKERICEN</sequence>
<evidence type="ECO:0000256" key="5">
    <source>
        <dbReference type="ARBA" id="ARBA00022723"/>
    </source>
</evidence>
<dbReference type="GO" id="GO:0046872">
    <property type="term" value="F:metal ion binding"/>
    <property type="evidence" value="ECO:0007669"/>
    <property type="project" value="UniProtKB-KW"/>
</dbReference>
<dbReference type="InterPro" id="IPR001932">
    <property type="entry name" value="PPM-type_phosphatase-like_dom"/>
</dbReference>
<evidence type="ECO:0000256" key="10">
    <source>
        <dbReference type="ARBA" id="ARBA00047761"/>
    </source>
</evidence>
<organism evidence="13 14">
    <name type="scientific">Dioscorea zingiberensis</name>
    <dbReference type="NCBI Taxonomy" id="325984"/>
    <lineage>
        <taxon>Eukaryota</taxon>
        <taxon>Viridiplantae</taxon>
        <taxon>Streptophyta</taxon>
        <taxon>Embryophyta</taxon>
        <taxon>Tracheophyta</taxon>
        <taxon>Spermatophyta</taxon>
        <taxon>Magnoliopsida</taxon>
        <taxon>Liliopsida</taxon>
        <taxon>Dioscoreales</taxon>
        <taxon>Dioscoreaceae</taxon>
        <taxon>Dioscorea</taxon>
    </lineage>
</organism>
<dbReference type="InterPro" id="IPR036457">
    <property type="entry name" value="PPM-type-like_dom_sf"/>
</dbReference>
<evidence type="ECO:0000313" key="13">
    <source>
        <dbReference type="EMBL" id="KAJ0968872.1"/>
    </source>
</evidence>
<dbReference type="Pfam" id="PF00481">
    <property type="entry name" value="PP2C"/>
    <property type="match status" value="1"/>
</dbReference>
<comment type="similarity">
    <text evidence="3">Belongs to the PP2C family.</text>
</comment>
<keyword evidence="7" id="KW-0460">Magnesium</keyword>
<keyword evidence="9" id="KW-0464">Manganese</keyword>
<evidence type="ECO:0000313" key="14">
    <source>
        <dbReference type="Proteomes" id="UP001085076"/>
    </source>
</evidence>
<dbReference type="GO" id="GO:0004722">
    <property type="term" value="F:protein serine/threonine phosphatase activity"/>
    <property type="evidence" value="ECO:0007669"/>
    <property type="project" value="UniProtKB-EC"/>
</dbReference>
<evidence type="ECO:0000256" key="9">
    <source>
        <dbReference type="ARBA" id="ARBA00023211"/>
    </source>
</evidence>
<dbReference type="EC" id="3.1.3.16" evidence="4"/>
<comment type="caution">
    <text evidence="13">The sequence shown here is derived from an EMBL/GenBank/DDBJ whole genome shotgun (WGS) entry which is preliminary data.</text>
</comment>
<evidence type="ECO:0000256" key="6">
    <source>
        <dbReference type="ARBA" id="ARBA00022801"/>
    </source>
</evidence>
<name>A0A9D5C8W7_9LILI</name>
<dbReference type="Gene3D" id="3.60.40.10">
    <property type="entry name" value="PPM-type phosphatase domain"/>
    <property type="match status" value="1"/>
</dbReference>
<feature type="domain" description="PPM-type phosphatase" evidence="12">
    <location>
        <begin position="5"/>
        <end position="68"/>
    </location>
</feature>
<keyword evidence="14" id="KW-1185">Reference proteome</keyword>
<keyword evidence="5" id="KW-0479">Metal-binding</keyword>
<dbReference type="PROSITE" id="PS01032">
    <property type="entry name" value="PPM_1"/>
    <property type="match status" value="1"/>
</dbReference>
<evidence type="ECO:0000256" key="2">
    <source>
        <dbReference type="ARBA" id="ARBA00001946"/>
    </source>
</evidence>